<dbReference type="SUPFAM" id="SSF54556">
    <property type="entry name" value="Chitinase insertion domain"/>
    <property type="match status" value="1"/>
</dbReference>
<evidence type="ECO:0000256" key="4">
    <source>
        <dbReference type="ARBA" id="ARBA00023180"/>
    </source>
</evidence>
<dbReference type="GO" id="GO:0005576">
    <property type="term" value="C:extracellular region"/>
    <property type="evidence" value="ECO:0007669"/>
    <property type="project" value="TreeGrafter"/>
</dbReference>
<dbReference type="SUPFAM" id="SSF51445">
    <property type="entry name" value="(Trans)glycosidases"/>
    <property type="match status" value="1"/>
</dbReference>
<dbReference type="Gene3D" id="3.20.20.80">
    <property type="entry name" value="Glycosidases"/>
    <property type="match status" value="1"/>
</dbReference>
<comment type="similarity">
    <text evidence="1">Belongs to the glycosyl hydrolase 18 family. Chitinase class V subfamily.</text>
</comment>
<keyword evidence="4" id="KW-0325">Glycoprotein</keyword>
<name>A0A6A1UIM9_9ROSI</name>
<evidence type="ECO:0000256" key="3">
    <source>
        <dbReference type="ARBA" id="ARBA00022801"/>
    </source>
</evidence>
<dbReference type="InterPro" id="IPR011583">
    <property type="entry name" value="Chitinase_II/V-like_cat"/>
</dbReference>
<dbReference type="GO" id="GO:0008061">
    <property type="term" value="F:chitin binding"/>
    <property type="evidence" value="ECO:0007669"/>
    <property type="project" value="InterPro"/>
</dbReference>
<keyword evidence="3" id="KW-0378">Hydrolase</keyword>
<dbReference type="PROSITE" id="PS51910">
    <property type="entry name" value="GH18_2"/>
    <property type="match status" value="1"/>
</dbReference>
<dbReference type="AlphaFoldDB" id="A0A6A1UIM9"/>
<keyword evidence="8" id="KW-1185">Reference proteome</keyword>
<keyword evidence="2" id="KW-0732">Signal</keyword>
<reference evidence="7 8" key="1">
    <citation type="journal article" date="2019" name="Plant Biotechnol. J.">
        <title>The red bayberry genome and genetic basis of sex determination.</title>
        <authorList>
            <person name="Jia H.M."/>
            <person name="Jia H.J."/>
            <person name="Cai Q.L."/>
            <person name="Wang Y."/>
            <person name="Zhao H.B."/>
            <person name="Yang W.F."/>
            <person name="Wang G.Y."/>
            <person name="Li Y.H."/>
            <person name="Zhan D.L."/>
            <person name="Shen Y.T."/>
            <person name="Niu Q.F."/>
            <person name="Chang L."/>
            <person name="Qiu J."/>
            <person name="Zhao L."/>
            <person name="Xie H.B."/>
            <person name="Fu W.Y."/>
            <person name="Jin J."/>
            <person name="Li X.W."/>
            <person name="Jiao Y."/>
            <person name="Zhou C.C."/>
            <person name="Tu T."/>
            <person name="Chai C.Y."/>
            <person name="Gao J.L."/>
            <person name="Fan L.J."/>
            <person name="van de Weg E."/>
            <person name="Wang J.Y."/>
            <person name="Gao Z.S."/>
        </authorList>
    </citation>
    <scope>NUCLEOTIDE SEQUENCE [LARGE SCALE GENOMIC DNA]</scope>
    <source>
        <tissue evidence="7">Leaves</tissue>
    </source>
</reference>
<protein>
    <submittedName>
        <fullName evidence="7">Chitinase-3-like protein 2</fullName>
    </submittedName>
</protein>
<accession>A0A6A1UIM9</accession>
<dbReference type="InterPro" id="IPR050314">
    <property type="entry name" value="Glycosyl_Hydrlase_18"/>
</dbReference>
<dbReference type="SMART" id="SM00636">
    <property type="entry name" value="Glyco_18"/>
    <property type="match status" value="1"/>
</dbReference>
<dbReference type="Gene3D" id="3.10.50.10">
    <property type="match status" value="1"/>
</dbReference>
<dbReference type="PANTHER" id="PTHR11177">
    <property type="entry name" value="CHITINASE"/>
    <property type="match status" value="1"/>
</dbReference>
<proteinExistence type="inferred from homology"/>
<comment type="caution">
    <text evidence="7">The sequence shown here is derived from an EMBL/GenBank/DDBJ whole genome shotgun (WGS) entry which is preliminary data.</text>
</comment>
<dbReference type="GO" id="GO:0004568">
    <property type="term" value="F:chitinase activity"/>
    <property type="evidence" value="ECO:0007669"/>
    <property type="project" value="TreeGrafter"/>
</dbReference>
<keyword evidence="5" id="KW-0326">Glycosidase</keyword>
<dbReference type="Pfam" id="PF00704">
    <property type="entry name" value="Glyco_hydro_18"/>
    <property type="match status" value="1"/>
</dbReference>
<dbReference type="InterPro" id="IPR001223">
    <property type="entry name" value="Glyco_hydro18_cat"/>
</dbReference>
<dbReference type="OrthoDB" id="73875at2759"/>
<dbReference type="GO" id="GO:0006032">
    <property type="term" value="P:chitin catabolic process"/>
    <property type="evidence" value="ECO:0007669"/>
    <property type="project" value="TreeGrafter"/>
</dbReference>
<dbReference type="Proteomes" id="UP000516437">
    <property type="component" value="Unassembled WGS sequence"/>
</dbReference>
<evidence type="ECO:0000256" key="1">
    <source>
        <dbReference type="ARBA" id="ARBA00008682"/>
    </source>
</evidence>
<feature type="domain" description="GH18" evidence="6">
    <location>
        <begin position="1"/>
        <end position="334"/>
    </location>
</feature>
<dbReference type="PANTHER" id="PTHR11177:SF383">
    <property type="entry name" value="GLYCOSYL HYDROLASE FAMILY PROTEIN WITH CHITINASE INSERTION DOMAIN-CONTAINING PROTEIN"/>
    <property type="match status" value="1"/>
</dbReference>
<dbReference type="InterPro" id="IPR029070">
    <property type="entry name" value="Chitinase_insertion_sf"/>
</dbReference>
<gene>
    <name evidence="7" type="ORF">CJ030_MR0G018438</name>
</gene>
<dbReference type="InterPro" id="IPR017853">
    <property type="entry name" value="GH"/>
</dbReference>
<organism evidence="7 8">
    <name type="scientific">Morella rubra</name>
    <name type="common">Chinese bayberry</name>
    <dbReference type="NCBI Taxonomy" id="262757"/>
    <lineage>
        <taxon>Eukaryota</taxon>
        <taxon>Viridiplantae</taxon>
        <taxon>Streptophyta</taxon>
        <taxon>Embryophyta</taxon>
        <taxon>Tracheophyta</taxon>
        <taxon>Spermatophyta</taxon>
        <taxon>Magnoliopsida</taxon>
        <taxon>eudicotyledons</taxon>
        <taxon>Gunneridae</taxon>
        <taxon>Pentapetalae</taxon>
        <taxon>rosids</taxon>
        <taxon>fabids</taxon>
        <taxon>Fagales</taxon>
        <taxon>Myricaceae</taxon>
        <taxon>Morella</taxon>
    </lineage>
</organism>
<dbReference type="GO" id="GO:0005975">
    <property type="term" value="P:carbohydrate metabolic process"/>
    <property type="evidence" value="ECO:0007669"/>
    <property type="project" value="InterPro"/>
</dbReference>
<dbReference type="EMBL" id="RXIC02000430">
    <property type="protein sequence ID" value="KAB1199647.1"/>
    <property type="molecule type" value="Genomic_DNA"/>
</dbReference>
<evidence type="ECO:0000313" key="7">
    <source>
        <dbReference type="EMBL" id="KAB1199647.1"/>
    </source>
</evidence>
<sequence length="334" mass="37316">PVASKESTHFTHLFCAFADLDPDTYQSYYLLETIYSFSSQLSPKPCRKNSNVKTLLSIGGPASDPSTFAQWPTRRSNRAAFISSSIQLARTNNFHGLDLFWHPTTQQESRDLGAVLNEWRNAINDEADDTGNEKLLLTAQVWNFPRGGAYQYPVNITCLRLDWINVIAYGLYSPSTSPHQTRAHAAWLNRGNDPSAEAGINAWIAEARNNKIKIVLGHPFFGYAWMLANENNHQINAPAIGASPDFGADGFVGYNRIASFTAQRTATAVFDPVTQTNYCYEKKTWISYDDKAAITNKIQKARGKSELLGYFASHVDTDNNWILSKTGSMIAYIH</sequence>
<evidence type="ECO:0000256" key="2">
    <source>
        <dbReference type="ARBA" id="ARBA00022729"/>
    </source>
</evidence>
<evidence type="ECO:0000313" key="8">
    <source>
        <dbReference type="Proteomes" id="UP000516437"/>
    </source>
</evidence>
<evidence type="ECO:0000259" key="6">
    <source>
        <dbReference type="PROSITE" id="PS51910"/>
    </source>
</evidence>
<dbReference type="FunFam" id="3.10.50.10:FF:000003">
    <property type="entry name" value="Class V chitinase CHIT5b"/>
    <property type="match status" value="1"/>
</dbReference>
<evidence type="ECO:0000256" key="5">
    <source>
        <dbReference type="ARBA" id="ARBA00023295"/>
    </source>
</evidence>
<feature type="non-terminal residue" evidence="7">
    <location>
        <position position="1"/>
    </location>
</feature>